<dbReference type="NCBIfam" id="TIGR04416">
    <property type="entry name" value="group_II_RT_mat"/>
    <property type="match status" value="1"/>
</dbReference>
<comment type="caution">
    <text evidence="3">The sequence shown here is derived from an EMBL/GenBank/DDBJ whole genome shotgun (WGS) entry which is preliminary data.</text>
</comment>
<keyword evidence="3" id="KW-0548">Nucleotidyltransferase</keyword>
<dbReference type="Pfam" id="PF00078">
    <property type="entry name" value="RVT_1"/>
    <property type="match status" value="1"/>
</dbReference>
<organism evidence="3 4">
    <name type="scientific">Enterococcus eurekensis</name>
    <dbReference type="NCBI Taxonomy" id="1159753"/>
    <lineage>
        <taxon>Bacteria</taxon>
        <taxon>Bacillati</taxon>
        <taxon>Bacillota</taxon>
        <taxon>Bacilli</taxon>
        <taxon>Lactobacillales</taxon>
        <taxon>Enterococcaceae</taxon>
        <taxon>Enterococcus</taxon>
    </lineage>
</organism>
<evidence type="ECO:0000256" key="1">
    <source>
        <dbReference type="SAM" id="MobiDB-lite"/>
    </source>
</evidence>
<feature type="compositionally biased region" description="Basic and acidic residues" evidence="1">
    <location>
        <begin position="1"/>
        <end position="27"/>
    </location>
</feature>
<evidence type="ECO:0000259" key="2">
    <source>
        <dbReference type="PROSITE" id="PS50878"/>
    </source>
</evidence>
<dbReference type="CDD" id="cd01651">
    <property type="entry name" value="RT_G2_intron"/>
    <property type="match status" value="1"/>
</dbReference>
<name>A0ABV9M7M9_9ENTE</name>
<dbReference type="InterPro" id="IPR051083">
    <property type="entry name" value="GrpII_Intron_Splice-Mob/Def"/>
</dbReference>
<sequence>MRQSQKTERSDYRQKDSVEHEGYDEVRSTSCGEQTDQDGVSTLFERILSRNNLNRAYLQVVRNKGAAGVDGMMYDQLLPYLKENREELLNQLREGSYKPSPVRRVEIPKSNGDKRKLGIPTVIDRMLQQAINQVLQPIFETEFSDNSFGFRPKRSAQMAIIQAKSYYEQGYRYVVDIDMKAYFDTVNHDKLMYLIEKKVQDKQVLCLIRRYLMSGIMENGLVHPSEEGTPQGGNLSPLLSNIYLNEFDRFLEARGHKFVRYADDCNIYIRSKRAGHRVMSNAINFLEGELKLTVNREKSAVGSPLKRKFLGFCIHPTKKGVKIRPHNKAKITVKQKLKRITKRNRGRSVAVLFKEIKQLMNGWINYYGIGEMKGFMNELNGWLKRRIRQYIWKQWKYPRTRRRNLMLLGIDKHKAYKWSNTRKGYWKIAMSHILHHSLTDKELVSRGYMDISLKYQFVHSNY</sequence>
<dbReference type="GO" id="GO:0003964">
    <property type="term" value="F:RNA-directed DNA polymerase activity"/>
    <property type="evidence" value="ECO:0007669"/>
    <property type="project" value="UniProtKB-KW"/>
</dbReference>
<dbReference type="PANTHER" id="PTHR34047:SF8">
    <property type="entry name" value="PROTEIN YKFC"/>
    <property type="match status" value="1"/>
</dbReference>
<feature type="compositionally biased region" description="Polar residues" evidence="1">
    <location>
        <begin position="28"/>
        <end position="37"/>
    </location>
</feature>
<dbReference type="EC" id="2.7.7.49" evidence="3"/>
<keyword evidence="3" id="KW-0808">Transferase</keyword>
<gene>
    <name evidence="3" type="primary">ltrA</name>
    <name evidence="3" type="ORF">ACFO3L_10935</name>
</gene>
<keyword evidence="4" id="KW-1185">Reference proteome</keyword>
<evidence type="ECO:0000313" key="4">
    <source>
        <dbReference type="Proteomes" id="UP001596026"/>
    </source>
</evidence>
<evidence type="ECO:0000313" key="3">
    <source>
        <dbReference type="EMBL" id="MFC4711116.1"/>
    </source>
</evidence>
<dbReference type="EMBL" id="JBHSGT010000064">
    <property type="protein sequence ID" value="MFC4711116.1"/>
    <property type="molecule type" value="Genomic_DNA"/>
</dbReference>
<dbReference type="InterPro" id="IPR013597">
    <property type="entry name" value="Mat_intron_G2"/>
</dbReference>
<dbReference type="RefSeq" id="WP_379967397.1">
    <property type="nucleotide sequence ID" value="NZ_JBHSGT010000064.1"/>
</dbReference>
<dbReference type="InterPro" id="IPR043502">
    <property type="entry name" value="DNA/RNA_pol_sf"/>
</dbReference>
<feature type="region of interest" description="Disordered" evidence="1">
    <location>
        <begin position="1"/>
        <end position="37"/>
    </location>
</feature>
<dbReference type="InterPro" id="IPR000477">
    <property type="entry name" value="RT_dom"/>
</dbReference>
<dbReference type="PROSITE" id="PS50878">
    <property type="entry name" value="RT_POL"/>
    <property type="match status" value="1"/>
</dbReference>
<protein>
    <submittedName>
        <fullName evidence="3">Group II intron reverse transcriptase/maturase</fullName>
        <ecNumber evidence="3">2.7.7.49</ecNumber>
    </submittedName>
</protein>
<dbReference type="InterPro" id="IPR030931">
    <property type="entry name" value="Group_II_RT_mat"/>
</dbReference>
<reference evidence="4" key="1">
    <citation type="journal article" date="2019" name="Int. J. Syst. Evol. Microbiol.">
        <title>The Global Catalogue of Microorganisms (GCM) 10K type strain sequencing project: providing services to taxonomists for standard genome sequencing and annotation.</title>
        <authorList>
            <consortium name="The Broad Institute Genomics Platform"/>
            <consortium name="The Broad Institute Genome Sequencing Center for Infectious Disease"/>
            <person name="Wu L."/>
            <person name="Ma J."/>
        </authorList>
    </citation>
    <scope>NUCLEOTIDE SEQUENCE [LARGE SCALE GENOMIC DNA]</scope>
    <source>
        <strain evidence="4">CGMCC 1.19061</strain>
    </source>
</reference>
<keyword evidence="3" id="KW-0695">RNA-directed DNA polymerase</keyword>
<dbReference type="PANTHER" id="PTHR34047">
    <property type="entry name" value="NUCLEAR INTRON MATURASE 1, MITOCHONDRIAL-RELATED"/>
    <property type="match status" value="1"/>
</dbReference>
<dbReference type="Pfam" id="PF08388">
    <property type="entry name" value="GIIM"/>
    <property type="match status" value="1"/>
</dbReference>
<dbReference type="SUPFAM" id="SSF56672">
    <property type="entry name" value="DNA/RNA polymerases"/>
    <property type="match status" value="1"/>
</dbReference>
<accession>A0ABV9M7M9</accession>
<proteinExistence type="predicted"/>
<feature type="domain" description="Reverse transcriptase" evidence="2">
    <location>
        <begin position="86"/>
        <end position="314"/>
    </location>
</feature>
<dbReference type="Proteomes" id="UP001596026">
    <property type="component" value="Unassembled WGS sequence"/>
</dbReference>